<feature type="region of interest" description="Disordered" evidence="1">
    <location>
        <begin position="1"/>
        <end position="83"/>
    </location>
</feature>
<protein>
    <submittedName>
        <fullName evidence="2">Uncharacterized protein</fullName>
    </submittedName>
</protein>
<dbReference type="AlphaFoldDB" id="A0A026WU47"/>
<feature type="compositionally biased region" description="Basic and acidic residues" evidence="1">
    <location>
        <begin position="26"/>
        <end position="69"/>
    </location>
</feature>
<feature type="compositionally biased region" description="Basic and acidic residues" evidence="1">
    <location>
        <begin position="1"/>
        <end position="12"/>
    </location>
</feature>
<evidence type="ECO:0000313" key="3">
    <source>
        <dbReference type="Proteomes" id="UP000053097"/>
    </source>
</evidence>
<dbReference type="EMBL" id="KK107105">
    <property type="protein sequence ID" value="EZA59513.1"/>
    <property type="molecule type" value="Genomic_DNA"/>
</dbReference>
<name>A0A026WU47_OOCBI</name>
<accession>A0A026WU47</accession>
<organism evidence="2 3">
    <name type="scientific">Ooceraea biroi</name>
    <name type="common">Clonal raider ant</name>
    <name type="synonym">Cerapachys biroi</name>
    <dbReference type="NCBI Taxonomy" id="2015173"/>
    <lineage>
        <taxon>Eukaryota</taxon>
        <taxon>Metazoa</taxon>
        <taxon>Ecdysozoa</taxon>
        <taxon>Arthropoda</taxon>
        <taxon>Hexapoda</taxon>
        <taxon>Insecta</taxon>
        <taxon>Pterygota</taxon>
        <taxon>Neoptera</taxon>
        <taxon>Endopterygota</taxon>
        <taxon>Hymenoptera</taxon>
        <taxon>Apocrita</taxon>
        <taxon>Aculeata</taxon>
        <taxon>Formicoidea</taxon>
        <taxon>Formicidae</taxon>
        <taxon>Dorylinae</taxon>
        <taxon>Ooceraea</taxon>
    </lineage>
</organism>
<proteinExistence type="predicted"/>
<gene>
    <name evidence="2" type="ORF">X777_00356</name>
</gene>
<evidence type="ECO:0000313" key="2">
    <source>
        <dbReference type="EMBL" id="EZA59513.1"/>
    </source>
</evidence>
<keyword evidence="3" id="KW-1185">Reference proteome</keyword>
<sequence length="119" mass="13951">MLYTKDERRNIETEGGDALGKRKRKKEEERKKERKREKEKETRREDAVFSREERREGGKKDESEAERVRPSSKRGERRSRGDSNYASLAAKAADVHLSFSLLSLFFSSSLLLHNERALH</sequence>
<dbReference type="Proteomes" id="UP000053097">
    <property type="component" value="Unassembled WGS sequence"/>
</dbReference>
<reference evidence="2 3" key="1">
    <citation type="journal article" date="2014" name="Curr. Biol.">
        <title>The genome of the clonal raider ant Cerapachys biroi.</title>
        <authorList>
            <person name="Oxley P.R."/>
            <person name="Ji L."/>
            <person name="Fetter-Pruneda I."/>
            <person name="McKenzie S.K."/>
            <person name="Li C."/>
            <person name="Hu H."/>
            <person name="Zhang G."/>
            <person name="Kronauer D.J."/>
        </authorList>
    </citation>
    <scope>NUCLEOTIDE SEQUENCE [LARGE SCALE GENOMIC DNA]</scope>
</reference>
<evidence type="ECO:0000256" key="1">
    <source>
        <dbReference type="SAM" id="MobiDB-lite"/>
    </source>
</evidence>